<sequence>MKREVTDIDSRCLVPAGEGTKTKASSYQATICMTLFEALRGKCCRSPVCYGERRADKRVTLMNDVRISSLMWEKCLYDEEPSAIPFSVVPSSSVALVYSFPITSASTSSHRSSSTFPFMQISRLVVERQSELHNFLFTSYLPPFHASCFVSSQTKPHNPSRFFIGVDVKASLLFKAASVR</sequence>
<gene>
    <name evidence="1" type="ORF">E5676_scaffold120G00990</name>
</gene>
<evidence type="ECO:0000313" key="1">
    <source>
        <dbReference type="EMBL" id="TYK28995.1"/>
    </source>
</evidence>
<accession>A0A5D3E089</accession>
<organism evidence="1 2">
    <name type="scientific">Cucumis melo var. makuwa</name>
    <name type="common">Oriental melon</name>
    <dbReference type="NCBI Taxonomy" id="1194695"/>
    <lineage>
        <taxon>Eukaryota</taxon>
        <taxon>Viridiplantae</taxon>
        <taxon>Streptophyta</taxon>
        <taxon>Embryophyta</taxon>
        <taxon>Tracheophyta</taxon>
        <taxon>Spermatophyta</taxon>
        <taxon>Magnoliopsida</taxon>
        <taxon>eudicotyledons</taxon>
        <taxon>Gunneridae</taxon>
        <taxon>Pentapetalae</taxon>
        <taxon>rosids</taxon>
        <taxon>fabids</taxon>
        <taxon>Cucurbitales</taxon>
        <taxon>Cucurbitaceae</taxon>
        <taxon>Benincaseae</taxon>
        <taxon>Cucumis</taxon>
    </lineage>
</organism>
<proteinExistence type="predicted"/>
<protein>
    <submittedName>
        <fullName evidence="1">Uncharacterized protein</fullName>
    </submittedName>
</protein>
<evidence type="ECO:0000313" key="2">
    <source>
        <dbReference type="Proteomes" id="UP000321947"/>
    </source>
</evidence>
<reference evidence="1 2" key="1">
    <citation type="submission" date="2019-08" db="EMBL/GenBank/DDBJ databases">
        <title>Draft genome sequences of two oriental melons (Cucumis melo L. var makuwa).</title>
        <authorList>
            <person name="Kwon S.-Y."/>
        </authorList>
    </citation>
    <scope>NUCLEOTIDE SEQUENCE [LARGE SCALE GENOMIC DNA]</scope>
    <source>
        <strain evidence="2">cv. Chang Bougi</strain>
        <tissue evidence="1">Leaf</tissue>
    </source>
</reference>
<dbReference type="AlphaFoldDB" id="A0A5D3E089"/>
<name>A0A5D3E089_CUCMM</name>
<comment type="caution">
    <text evidence="1">The sequence shown here is derived from an EMBL/GenBank/DDBJ whole genome shotgun (WGS) entry which is preliminary data.</text>
</comment>
<dbReference type="Proteomes" id="UP000321947">
    <property type="component" value="Unassembled WGS sequence"/>
</dbReference>
<dbReference type="EMBL" id="SSTD01001877">
    <property type="protein sequence ID" value="TYK28995.1"/>
    <property type="molecule type" value="Genomic_DNA"/>
</dbReference>